<dbReference type="AlphaFoldDB" id="A0A9D1V4N2"/>
<name>A0A9D1V4N2_9FIRM</name>
<gene>
    <name evidence="2" type="ORF">H9865_07725</name>
</gene>
<protein>
    <submittedName>
        <fullName evidence="2">RidA family protein</fullName>
    </submittedName>
</protein>
<evidence type="ECO:0000313" key="2">
    <source>
        <dbReference type="EMBL" id="HIX05974.1"/>
    </source>
</evidence>
<reference evidence="2" key="1">
    <citation type="journal article" date="2021" name="PeerJ">
        <title>Extensive microbial diversity within the chicken gut microbiome revealed by metagenomics and culture.</title>
        <authorList>
            <person name="Gilroy R."/>
            <person name="Ravi A."/>
            <person name="Getino M."/>
            <person name="Pursley I."/>
            <person name="Horton D.L."/>
            <person name="Alikhan N.F."/>
            <person name="Baker D."/>
            <person name="Gharbi K."/>
            <person name="Hall N."/>
            <person name="Watson M."/>
            <person name="Adriaenssens E.M."/>
            <person name="Foster-Nyarko E."/>
            <person name="Jarju S."/>
            <person name="Secka A."/>
            <person name="Antonio M."/>
            <person name="Oren A."/>
            <person name="Chaudhuri R.R."/>
            <person name="La Ragione R."/>
            <person name="Hildebrand F."/>
            <person name="Pallen M.J."/>
        </authorList>
    </citation>
    <scope>NUCLEOTIDE SEQUENCE</scope>
    <source>
        <strain evidence="2">2239</strain>
    </source>
</reference>
<feature type="domain" description="Endoribonuclease L-PSP/chorismate mutase-like" evidence="1">
    <location>
        <begin position="7"/>
        <end position="150"/>
    </location>
</feature>
<organism evidence="2 3">
    <name type="scientific">Candidatus Allofournierella pullicola</name>
    <dbReference type="NCBI Taxonomy" id="2838596"/>
    <lineage>
        <taxon>Bacteria</taxon>
        <taxon>Bacillati</taxon>
        <taxon>Bacillota</taxon>
        <taxon>Clostridia</taxon>
        <taxon>Eubacteriales</taxon>
        <taxon>Oscillospiraceae</taxon>
        <taxon>Allofournierella</taxon>
    </lineage>
</organism>
<dbReference type="Pfam" id="PF14588">
    <property type="entry name" value="YjgF_endoribonc"/>
    <property type="match status" value="1"/>
</dbReference>
<proteinExistence type="predicted"/>
<dbReference type="PANTHER" id="PTHR43760">
    <property type="entry name" value="ENDORIBONUCLEASE-RELATED"/>
    <property type="match status" value="1"/>
</dbReference>
<dbReference type="InterPro" id="IPR013813">
    <property type="entry name" value="Endoribo_LPSP/chorism_mut-like"/>
</dbReference>
<dbReference type="SUPFAM" id="SSF55298">
    <property type="entry name" value="YjgF-like"/>
    <property type="match status" value="1"/>
</dbReference>
<sequence length="154" mass="16476">MSETGKRLEALGIELPVRDRKGKGVVDASIVGDVMYLSAQLPVDENGQPVYVGKVGADLDLDTAYKAARLCGLNALAVLKDYVGELDRVDHVIKVLGLVNSAGDFSSQPAVINGFSDLMVEVFGYRGQHARSAMGAYALPMNVPVVVEMIVKLR</sequence>
<reference evidence="2" key="2">
    <citation type="submission" date="2021-04" db="EMBL/GenBank/DDBJ databases">
        <authorList>
            <person name="Gilroy R."/>
        </authorList>
    </citation>
    <scope>NUCLEOTIDE SEQUENCE</scope>
    <source>
        <strain evidence="2">2239</strain>
    </source>
</reference>
<dbReference type="Proteomes" id="UP000824193">
    <property type="component" value="Unassembled WGS sequence"/>
</dbReference>
<dbReference type="PANTHER" id="PTHR43760:SF1">
    <property type="entry name" value="ENDORIBONUCLEASE L-PSP_CHORISMATE MUTASE-LIKE DOMAIN-CONTAINING PROTEIN"/>
    <property type="match status" value="1"/>
</dbReference>
<accession>A0A9D1V4N2</accession>
<evidence type="ECO:0000313" key="3">
    <source>
        <dbReference type="Proteomes" id="UP000824193"/>
    </source>
</evidence>
<evidence type="ECO:0000259" key="1">
    <source>
        <dbReference type="Pfam" id="PF14588"/>
    </source>
</evidence>
<dbReference type="InterPro" id="IPR035959">
    <property type="entry name" value="RutC-like_sf"/>
</dbReference>
<dbReference type="EMBL" id="DXFW01000022">
    <property type="protein sequence ID" value="HIX05974.1"/>
    <property type="molecule type" value="Genomic_DNA"/>
</dbReference>
<dbReference type="CDD" id="cd02199">
    <property type="entry name" value="YjgF_YER057c_UK114_like_1"/>
    <property type="match status" value="1"/>
</dbReference>
<dbReference type="Gene3D" id="3.30.1330.40">
    <property type="entry name" value="RutC-like"/>
    <property type="match status" value="1"/>
</dbReference>
<comment type="caution">
    <text evidence="2">The sequence shown here is derived from an EMBL/GenBank/DDBJ whole genome shotgun (WGS) entry which is preliminary data.</text>
</comment>